<comment type="subcellular location">
    <subcellularLocation>
        <location evidence="2">Nucleus</location>
    </subcellularLocation>
</comment>
<dbReference type="GO" id="GO:0046872">
    <property type="term" value="F:metal ion binding"/>
    <property type="evidence" value="ECO:0007669"/>
    <property type="project" value="UniProtKB-KW"/>
</dbReference>
<evidence type="ECO:0000256" key="2">
    <source>
        <dbReference type="ARBA" id="ARBA00004123"/>
    </source>
</evidence>
<comment type="caution">
    <text evidence="14">The sequence shown here is derived from an EMBL/GenBank/DDBJ whole genome shotgun (WGS) entry which is preliminary data.</text>
</comment>
<keyword evidence="7" id="KW-0378">Hydrolase</keyword>
<keyword evidence="12" id="KW-0469">Meiosis</keyword>
<comment type="cofactor">
    <cofactor evidence="1">
        <name>Mg(2+)</name>
        <dbReference type="ChEBI" id="CHEBI:18420"/>
    </cofactor>
</comment>
<dbReference type="GO" id="GO:0031573">
    <property type="term" value="P:mitotic intra-S DNA damage checkpoint signaling"/>
    <property type="evidence" value="ECO:0007669"/>
    <property type="project" value="TreeGrafter"/>
</dbReference>
<name>A0A8S3Y2E5_PARAO</name>
<feature type="compositionally biased region" description="Low complexity" evidence="13">
    <location>
        <begin position="30"/>
        <end position="45"/>
    </location>
</feature>
<dbReference type="PANTHER" id="PTHR21077:SF5">
    <property type="entry name" value="CROSSOVER JUNCTION ENDONUCLEASE MMS4"/>
    <property type="match status" value="1"/>
</dbReference>
<feature type="compositionally biased region" description="Low complexity" evidence="13">
    <location>
        <begin position="1"/>
        <end position="20"/>
    </location>
</feature>
<keyword evidence="6" id="KW-0227">DNA damage</keyword>
<evidence type="ECO:0000313" key="14">
    <source>
        <dbReference type="EMBL" id="CAG5047334.1"/>
    </source>
</evidence>
<evidence type="ECO:0000256" key="8">
    <source>
        <dbReference type="ARBA" id="ARBA00022842"/>
    </source>
</evidence>
<evidence type="ECO:0000256" key="13">
    <source>
        <dbReference type="SAM" id="MobiDB-lite"/>
    </source>
</evidence>
<keyword evidence="5" id="KW-0255">Endonuclease</keyword>
<evidence type="ECO:0000256" key="3">
    <source>
        <dbReference type="ARBA" id="ARBA00022722"/>
    </source>
</evidence>
<dbReference type="Pfam" id="PF21292">
    <property type="entry name" value="EME1-MUS81_C"/>
    <property type="match status" value="1"/>
</dbReference>
<dbReference type="OrthoDB" id="343092at2759"/>
<evidence type="ECO:0000256" key="6">
    <source>
        <dbReference type="ARBA" id="ARBA00022763"/>
    </source>
</evidence>
<feature type="compositionally biased region" description="Basic and acidic residues" evidence="13">
    <location>
        <begin position="63"/>
        <end position="78"/>
    </location>
</feature>
<organism evidence="14 15">
    <name type="scientific">Parnassius apollo</name>
    <name type="common">Apollo butterfly</name>
    <name type="synonym">Papilio apollo</name>
    <dbReference type="NCBI Taxonomy" id="110799"/>
    <lineage>
        <taxon>Eukaryota</taxon>
        <taxon>Metazoa</taxon>
        <taxon>Ecdysozoa</taxon>
        <taxon>Arthropoda</taxon>
        <taxon>Hexapoda</taxon>
        <taxon>Insecta</taxon>
        <taxon>Pterygota</taxon>
        <taxon>Neoptera</taxon>
        <taxon>Endopterygota</taxon>
        <taxon>Lepidoptera</taxon>
        <taxon>Glossata</taxon>
        <taxon>Ditrysia</taxon>
        <taxon>Papilionoidea</taxon>
        <taxon>Papilionidae</taxon>
        <taxon>Parnassiinae</taxon>
        <taxon>Parnassini</taxon>
        <taxon>Parnassius</taxon>
        <taxon>Parnassius</taxon>
    </lineage>
</organism>
<evidence type="ECO:0000256" key="12">
    <source>
        <dbReference type="ARBA" id="ARBA00023254"/>
    </source>
</evidence>
<dbReference type="GO" id="GO:0005634">
    <property type="term" value="C:nucleus"/>
    <property type="evidence" value="ECO:0007669"/>
    <property type="project" value="UniProtKB-SubCell"/>
</dbReference>
<keyword evidence="11" id="KW-0539">Nucleus</keyword>
<sequence>MSDIPILISSDDSESSNDYIKNLPSVDFQSSFSSDNTASSSTNGSRPTTRSRGKRKSLAKTKQAAERNTAKEKLAEQKAAKRKAQKLNKIYKPGECMKYMKIEMHPTFLEKWYTDDIEHELSMCGAKVLSSSDLFTTGLVLWKRSVPPSLVSINGQVEMTTSQEYCDRGLYVITANDVVAYVCEHTLAKHVAQIRDMADVKLTLVIFGVQDYFKHAGKKTKQNKDLVMTEIDLEMAITDLLVSTGCDAVLLDHANELTLLITQFTKAIAEAPYKKAKRECDEKAEFYMRGDNKKCVPVDKDGNGISRLWQQMIAVLPHCSLETSRALCAQYTTPLALYESLQSPEGVKAVADLGVSRAGVPGSRARRIGPEFARKLQILFTAEDGNTLLD</sequence>
<accession>A0A8S3Y2E5</accession>
<dbReference type="PANTHER" id="PTHR21077">
    <property type="entry name" value="EME1 PROTEIN"/>
    <property type="match status" value="1"/>
</dbReference>
<dbReference type="InterPro" id="IPR033310">
    <property type="entry name" value="Mms4/EME1/EME2"/>
</dbReference>
<evidence type="ECO:0000256" key="11">
    <source>
        <dbReference type="ARBA" id="ARBA00023242"/>
    </source>
</evidence>
<dbReference type="GO" id="GO:0000712">
    <property type="term" value="P:resolution of meiotic recombination intermediates"/>
    <property type="evidence" value="ECO:0007669"/>
    <property type="project" value="TreeGrafter"/>
</dbReference>
<proteinExistence type="predicted"/>
<dbReference type="GO" id="GO:0008821">
    <property type="term" value="F:crossover junction DNA endonuclease activity"/>
    <property type="evidence" value="ECO:0007669"/>
    <property type="project" value="TreeGrafter"/>
</dbReference>
<dbReference type="GO" id="GO:0048476">
    <property type="term" value="C:Holliday junction resolvase complex"/>
    <property type="evidence" value="ECO:0007669"/>
    <property type="project" value="InterPro"/>
</dbReference>
<gene>
    <name evidence="14" type="ORF">PAPOLLO_LOCUS23877</name>
</gene>
<dbReference type="AlphaFoldDB" id="A0A8S3Y2E5"/>
<dbReference type="EMBL" id="CAJQZP010001449">
    <property type="protein sequence ID" value="CAG5047334.1"/>
    <property type="molecule type" value="Genomic_DNA"/>
</dbReference>
<feature type="compositionally biased region" description="Basic residues" evidence="13">
    <location>
        <begin position="49"/>
        <end position="59"/>
    </location>
</feature>
<keyword evidence="15" id="KW-1185">Reference proteome</keyword>
<keyword evidence="4" id="KW-0479">Metal-binding</keyword>
<evidence type="ECO:0000256" key="10">
    <source>
        <dbReference type="ARBA" id="ARBA00023204"/>
    </source>
</evidence>
<evidence type="ECO:0000256" key="5">
    <source>
        <dbReference type="ARBA" id="ARBA00022759"/>
    </source>
</evidence>
<evidence type="ECO:0000256" key="4">
    <source>
        <dbReference type="ARBA" id="ARBA00022723"/>
    </source>
</evidence>
<keyword evidence="10" id="KW-0234">DNA repair</keyword>
<dbReference type="GO" id="GO:0031297">
    <property type="term" value="P:replication fork processing"/>
    <property type="evidence" value="ECO:0007669"/>
    <property type="project" value="TreeGrafter"/>
</dbReference>
<protein>
    <submittedName>
        <fullName evidence="14">(apollo) hypothetical protein</fullName>
    </submittedName>
</protein>
<evidence type="ECO:0000256" key="1">
    <source>
        <dbReference type="ARBA" id="ARBA00001946"/>
    </source>
</evidence>
<evidence type="ECO:0000256" key="7">
    <source>
        <dbReference type="ARBA" id="ARBA00022801"/>
    </source>
</evidence>
<dbReference type="GO" id="GO:0006302">
    <property type="term" value="P:double-strand break repair"/>
    <property type="evidence" value="ECO:0007669"/>
    <property type="project" value="TreeGrafter"/>
</dbReference>
<keyword evidence="8" id="KW-0460">Magnesium</keyword>
<evidence type="ECO:0000256" key="9">
    <source>
        <dbReference type="ARBA" id="ARBA00023172"/>
    </source>
</evidence>
<evidence type="ECO:0000313" key="15">
    <source>
        <dbReference type="Proteomes" id="UP000691718"/>
    </source>
</evidence>
<keyword evidence="3" id="KW-0540">Nuclease</keyword>
<keyword evidence="9" id="KW-0233">DNA recombination</keyword>
<reference evidence="14" key="1">
    <citation type="submission" date="2021-04" db="EMBL/GenBank/DDBJ databases">
        <authorList>
            <person name="Tunstrom K."/>
        </authorList>
    </citation>
    <scope>NUCLEOTIDE SEQUENCE</scope>
</reference>
<feature type="region of interest" description="Disordered" evidence="13">
    <location>
        <begin position="1"/>
        <end position="78"/>
    </location>
</feature>
<dbReference type="Proteomes" id="UP000691718">
    <property type="component" value="Unassembled WGS sequence"/>
</dbReference>